<dbReference type="Pfam" id="PF00672">
    <property type="entry name" value="HAMP"/>
    <property type="match status" value="1"/>
</dbReference>
<feature type="domain" description="Histidine kinase" evidence="12">
    <location>
        <begin position="236"/>
        <end position="451"/>
    </location>
</feature>
<reference evidence="15" key="1">
    <citation type="journal article" date="2019" name="Int. J. Syst. Evol. Microbiol.">
        <title>The Global Catalogue of Microorganisms (GCM) 10K type strain sequencing project: providing services to taxonomists for standard genome sequencing and annotation.</title>
        <authorList>
            <consortium name="The Broad Institute Genomics Platform"/>
            <consortium name="The Broad Institute Genome Sequencing Center for Infectious Disease"/>
            <person name="Wu L."/>
            <person name="Ma J."/>
        </authorList>
    </citation>
    <scope>NUCLEOTIDE SEQUENCE [LARGE SCALE GENOMIC DNA]</scope>
    <source>
        <strain evidence="15">CGMCC 1.12471</strain>
    </source>
</reference>
<keyword evidence="9" id="KW-0902">Two-component regulatory system</keyword>
<keyword evidence="10 11" id="KW-0472">Membrane</keyword>
<dbReference type="CDD" id="cd00082">
    <property type="entry name" value="HisKA"/>
    <property type="match status" value="1"/>
</dbReference>
<evidence type="ECO:0000259" key="13">
    <source>
        <dbReference type="PROSITE" id="PS50885"/>
    </source>
</evidence>
<dbReference type="Gene3D" id="6.10.340.10">
    <property type="match status" value="1"/>
</dbReference>
<dbReference type="Gene3D" id="1.10.287.130">
    <property type="match status" value="1"/>
</dbReference>
<dbReference type="SMART" id="SM00387">
    <property type="entry name" value="HATPase_c"/>
    <property type="match status" value="1"/>
</dbReference>
<dbReference type="InterPro" id="IPR003594">
    <property type="entry name" value="HATPase_dom"/>
</dbReference>
<dbReference type="SMART" id="SM00304">
    <property type="entry name" value="HAMP"/>
    <property type="match status" value="1"/>
</dbReference>
<dbReference type="PRINTS" id="PR00344">
    <property type="entry name" value="BCTRLSENSOR"/>
</dbReference>
<dbReference type="PROSITE" id="PS50885">
    <property type="entry name" value="HAMP"/>
    <property type="match status" value="1"/>
</dbReference>
<dbReference type="RefSeq" id="WP_377935576.1">
    <property type="nucleotide sequence ID" value="NZ_JBHUEA010000021.1"/>
</dbReference>
<organism evidence="14 15">
    <name type="scientific">Amnibacterium endophyticum</name>
    <dbReference type="NCBI Taxonomy" id="2109337"/>
    <lineage>
        <taxon>Bacteria</taxon>
        <taxon>Bacillati</taxon>
        <taxon>Actinomycetota</taxon>
        <taxon>Actinomycetes</taxon>
        <taxon>Micrococcales</taxon>
        <taxon>Microbacteriaceae</taxon>
        <taxon>Amnibacterium</taxon>
    </lineage>
</organism>
<evidence type="ECO:0000256" key="2">
    <source>
        <dbReference type="ARBA" id="ARBA00004236"/>
    </source>
</evidence>
<gene>
    <name evidence="14" type="ORF">ACFSBI_12945</name>
</gene>
<dbReference type="PANTHER" id="PTHR45436:SF5">
    <property type="entry name" value="SENSOR HISTIDINE KINASE TRCS"/>
    <property type="match status" value="1"/>
</dbReference>
<keyword evidence="6 11" id="KW-0812">Transmembrane</keyword>
<keyword evidence="8 11" id="KW-1133">Transmembrane helix</keyword>
<keyword evidence="7 14" id="KW-0418">Kinase</keyword>
<dbReference type="InterPro" id="IPR036890">
    <property type="entry name" value="HATPase_C_sf"/>
</dbReference>
<dbReference type="InterPro" id="IPR050428">
    <property type="entry name" value="TCS_sensor_his_kinase"/>
</dbReference>
<dbReference type="SUPFAM" id="SSF55874">
    <property type="entry name" value="ATPase domain of HSP90 chaperone/DNA topoisomerase II/histidine kinase"/>
    <property type="match status" value="1"/>
</dbReference>
<protein>
    <recommendedName>
        <fullName evidence="3">histidine kinase</fullName>
        <ecNumber evidence="3">2.7.13.3</ecNumber>
    </recommendedName>
</protein>
<dbReference type="SMART" id="SM00388">
    <property type="entry name" value="HisKA"/>
    <property type="match status" value="1"/>
</dbReference>
<evidence type="ECO:0000256" key="9">
    <source>
        <dbReference type="ARBA" id="ARBA00023012"/>
    </source>
</evidence>
<feature type="domain" description="HAMP" evidence="13">
    <location>
        <begin position="176"/>
        <end position="228"/>
    </location>
</feature>
<name>A0ABW4LIB6_9MICO</name>
<dbReference type="Pfam" id="PF02518">
    <property type="entry name" value="HATPase_c"/>
    <property type="match status" value="1"/>
</dbReference>
<dbReference type="InterPro" id="IPR003661">
    <property type="entry name" value="HisK_dim/P_dom"/>
</dbReference>
<keyword evidence="15" id="KW-1185">Reference proteome</keyword>
<dbReference type="Pfam" id="PF00512">
    <property type="entry name" value="HisKA"/>
    <property type="match status" value="1"/>
</dbReference>
<evidence type="ECO:0000256" key="5">
    <source>
        <dbReference type="ARBA" id="ARBA00022679"/>
    </source>
</evidence>
<dbReference type="PROSITE" id="PS50109">
    <property type="entry name" value="HIS_KIN"/>
    <property type="match status" value="1"/>
</dbReference>
<dbReference type="EC" id="2.7.13.3" evidence="3"/>
<feature type="transmembrane region" description="Helical" evidence="11">
    <location>
        <begin position="152"/>
        <end position="174"/>
    </location>
</feature>
<evidence type="ECO:0000313" key="15">
    <source>
        <dbReference type="Proteomes" id="UP001597347"/>
    </source>
</evidence>
<dbReference type="InterPro" id="IPR036097">
    <property type="entry name" value="HisK_dim/P_sf"/>
</dbReference>
<dbReference type="InterPro" id="IPR005467">
    <property type="entry name" value="His_kinase_dom"/>
</dbReference>
<dbReference type="GO" id="GO:0016301">
    <property type="term" value="F:kinase activity"/>
    <property type="evidence" value="ECO:0007669"/>
    <property type="project" value="UniProtKB-KW"/>
</dbReference>
<dbReference type="Gene3D" id="3.30.565.10">
    <property type="entry name" value="Histidine kinase-like ATPase, C-terminal domain"/>
    <property type="match status" value="1"/>
</dbReference>
<evidence type="ECO:0000256" key="11">
    <source>
        <dbReference type="SAM" id="Phobius"/>
    </source>
</evidence>
<comment type="catalytic activity">
    <reaction evidence="1">
        <text>ATP + protein L-histidine = ADP + protein N-phospho-L-histidine.</text>
        <dbReference type="EC" id="2.7.13.3"/>
    </reaction>
</comment>
<evidence type="ECO:0000256" key="3">
    <source>
        <dbReference type="ARBA" id="ARBA00012438"/>
    </source>
</evidence>
<evidence type="ECO:0000256" key="1">
    <source>
        <dbReference type="ARBA" id="ARBA00000085"/>
    </source>
</evidence>
<dbReference type="CDD" id="cd00075">
    <property type="entry name" value="HATPase"/>
    <property type="match status" value="1"/>
</dbReference>
<evidence type="ECO:0000256" key="6">
    <source>
        <dbReference type="ARBA" id="ARBA00022692"/>
    </source>
</evidence>
<sequence>MRALSARVLALALSLVLLTTLAAGIATVQFARAAARSEQRAELKAQASLVALQPARLVTRRGLQRVAAGLDGSLLAVVDADAAPVASSAPPGSALVAATRSAAVQAVRGADVSSATTLGGQEVLVEARPLASGGAFVLARPVNAFTRLTRDLVARILVVLLTVSAVAAVAAVLLSRRITRPLAEVAGAARRLAAGERRVPVPEQAPVEVHDVAEALRALDDALATSEGRQREFLLSISHEIRTPLTALQGYGEALADGVVTGDRVREVGAVLMAETARVERFTADLLELARLEADDFSVAVAEVDLREVAEETAVAWRARADAAGVDLRQQVPEGVRALADPRRARQVVDGLVENALRATPAGGSITLRSVRVVDRVGIAVEDTGPGLSDDDLAEAFTRGLLRERYRESRQVGTGLGLSIVTRLAGRMGGRVTAARADGGGARFALELPAA</sequence>
<dbReference type="SUPFAM" id="SSF47384">
    <property type="entry name" value="Homodimeric domain of signal transducing histidine kinase"/>
    <property type="match status" value="1"/>
</dbReference>
<keyword evidence="4" id="KW-0597">Phosphoprotein</keyword>
<evidence type="ECO:0000256" key="8">
    <source>
        <dbReference type="ARBA" id="ARBA00022989"/>
    </source>
</evidence>
<evidence type="ECO:0000256" key="7">
    <source>
        <dbReference type="ARBA" id="ARBA00022777"/>
    </source>
</evidence>
<dbReference type="Proteomes" id="UP001597347">
    <property type="component" value="Unassembled WGS sequence"/>
</dbReference>
<comment type="caution">
    <text evidence="14">The sequence shown here is derived from an EMBL/GenBank/DDBJ whole genome shotgun (WGS) entry which is preliminary data.</text>
</comment>
<evidence type="ECO:0000313" key="14">
    <source>
        <dbReference type="EMBL" id="MFD1722458.1"/>
    </source>
</evidence>
<dbReference type="PANTHER" id="PTHR45436">
    <property type="entry name" value="SENSOR HISTIDINE KINASE YKOH"/>
    <property type="match status" value="1"/>
</dbReference>
<evidence type="ECO:0000256" key="4">
    <source>
        <dbReference type="ARBA" id="ARBA00022553"/>
    </source>
</evidence>
<keyword evidence="5" id="KW-0808">Transferase</keyword>
<proteinExistence type="predicted"/>
<dbReference type="InterPro" id="IPR003660">
    <property type="entry name" value="HAMP_dom"/>
</dbReference>
<comment type="subcellular location">
    <subcellularLocation>
        <location evidence="2">Cell membrane</location>
    </subcellularLocation>
</comment>
<evidence type="ECO:0000259" key="12">
    <source>
        <dbReference type="PROSITE" id="PS50109"/>
    </source>
</evidence>
<accession>A0ABW4LIB6</accession>
<evidence type="ECO:0000256" key="10">
    <source>
        <dbReference type="ARBA" id="ARBA00023136"/>
    </source>
</evidence>
<dbReference type="InterPro" id="IPR004358">
    <property type="entry name" value="Sig_transdc_His_kin-like_C"/>
</dbReference>
<dbReference type="EMBL" id="JBHUEA010000021">
    <property type="protein sequence ID" value="MFD1722458.1"/>
    <property type="molecule type" value="Genomic_DNA"/>
</dbReference>